<keyword evidence="2" id="KW-1185">Reference proteome</keyword>
<sequence>MSYTYCQERNFEILGKDLAKAIIKNDSVSFYSLILPKEAIIEKFKTEAEVKLEKEEIDSGIKNINENYTNIISSTYGLSFFSLNAKTTIFKLDLLKANFKIVDSEETKIDTNIFAIQGEIEHKKFTHFTFYASEFKGKLYLASHLINISEVNKFDERATLKKVKLSTDHNGNLIAQGKIELDSINTPKKNILNCILNSPTTVGVKENSKHKNISNDFEYIKSQWRYPYYINNSSDFAGMVEFKYEFKITDGTIYYNYYDFKHDKDDSTFRSIGILPFKVNETVLEVFSEKEYQEIIEEIYLNQVLTIKRIKQFSNNCFK</sequence>
<gene>
    <name evidence="1" type="ORF">C7H52_10850</name>
</gene>
<organism evidence="1 2">
    <name type="scientific">Aurantibacter aestuarii</name>
    <dbReference type="NCBI Taxonomy" id="1266046"/>
    <lineage>
        <taxon>Bacteria</taxon>
        <taxon>Pseudomonadati</taxon>
        <taxon>Bacteroidota</taxon>
        <taxon>Flavobacteriia</taxon>
        <taxon>Flavobacteriales</taxon>
        <taxon>Flavobacteriaceae</taxon>
        <taxon>Aurantibacter</taxon>
    </lineage>
</organism>
<comment type="caution">
    <text evidence="1">The sequence shown here is derived from an EMBL/GenBank/DDBJ whole genome shotgun (WGS) entry which is preliminary data.</text>
</comment>
<accession>A0A2T1N719</accession>
<reference evidence="1 2" key="1">
    <citation type="submission" date="2018-03" db="EMBL/GenBank/DDBJ databases">
        <title>Mesoflavibacter sp. HG37 and Mesoflavibacter sp. HG96 sp.nov., two marine bacteria isolated from seawater of Western Pacific Ocean.</title>
        <authorList>
            <person name="Cheng H."/>
            <person name="Wu Y.-H."/>
            <person name="Guo L.-L."/>
            <person name="Xu X.-W."/>
        </authorList>
    </citation>
    <scope>NUCLEOTIDE SEQUENCE [LARGE SCALE GENOMIC DNA]</scope>
    <source>
        <strain evidence="1 2">KCTC 32269</strain>
    </source>
</reference>
<dbReference type="AlphaFoldDB" id="A0A2T1N719"/>
<proteinExistence type="predicted"/>
<dbReference type="Proteomes" id="UP000238426">
    <property type="component" value="Unassembled WGS sequence"/>
</dbReference>
<dbReference type="EMBL" id="PXOQ01000010">
    <property type="protein sequence ID" value="PSG87374.1"/>
    <property type="molecule type" value="Genomic_DNA"/>
</dbReference>
<evidence type="ECO:0000313" key="2">
    <source>
        <dbReference type="Proteomes" id="UP000238426"/>
    </source>
</evidence>
<evidence type="ECO:0000313" key="1">
    <source>
        <dbReference type="EMBL" id="PSG87374.1"/>
    </source>
</evidence>
<name>A0A2T1N719_9FLAO</name>
<protein>
    <submittedName>
        <fullName evidence="1">Uncharacterized protein</fullName>
    </submittedName>
</protein>